<evidence type="ECO:0000256" key="1">
    <source>
        <dbReference type="SAM" id="MobiDB-lite"/>
    </source>
</evidence>
<evidence type="ECO:0000313" key="3">
    <source>
        <dbReference type="Proteomes" id="UP001206126"/>
    </source>
</evidence>
<accession>A0ABT2D9X9</accession>
<reference evidence="2 3" key="1">
    <citation type="submission" date="2022-08" db="EMBL/GenBank/DDBJ databases">
        <title>Reclassification of Massilia species as members of the genera Telluria, Duganella, Pseudoduganella, Mokoshia gen. nov. and Zemynaea gen. nov. using orthogonal and non-orthogonal genome-based approaches.</title>
        <authorList>
            <person name="Bowman J.P."/>
        </authorList>
    </citation>
    <scope>NUCLEOTIDE SEQUENCE [LARGE SCALE GENOMIC DNA]</scope>
    <source>
        <strain evidence="2 3">JCM 31605</strain>
    </source>
</reference>
<feature type="region of interest" description="Disordered" evidence="1">
    <location>
        <begin position="1"/>
        <end position="29"/>
    </location>
</feature>
<dbReference type="EMBL" id="JANUHB010000002">
    <property type="protein sequence ID" value="MCS0808108.1"/>
    <property type="molecule type" value="Genomic_DNA"/>
</dbReference>
<organism evidence="2 3">
    <name type="scientific">Massilia agilis</name>
    <dbReference type="NCBI Taxonomy" id="1811226"/>
    <lineage>
        <taxon>Bacteria</taxon>
        <taxon>Pseudomonadati</taxon>
        <taxon>Pseudomonadota</taxon>
        <taxon>Betaproteobacteria</taxon>
        <taxon>Burkholderiales</taxon>
        <taxon>Oxalobacteraceae</taxon>
        <taxon>Telluria group</taxon>
        <taxon>Massilia</taxon>
    </lineage>
</organism>
<evidence type="ECO:0000313" key="2">
    <source>
        <dbReference type="EMBL" id="MCS0808108.1"/>
    </source>
</evidence>
<gene>
    <name evidence="2" type="ORF">NX774_09270</name>
</gene>
<proteinExistence type="predicted"/>
<protein>
    <submittedName>
        <fullName evidence="2">Uncharacterized protein</fullName>
    </submittedName>
</protein>
<name>A0ABT2D9X9_9BURK</name>
<keyword evidence="3" id="KW-1185">Reference proteome</keyword>
<feature type="compositionally biased region" description="Basic residues" evidence="1">
    <location>
        <begin position="1"/>
        <end position="14"/>
    </location>
</feature>
<comment type="caution">
    <text evidence="2">The sequence shown here is derived from an EMBL/GenBank/DDBJ whole genome shotgun (WGS) entry which is preliminary data.</text>
</comment>
<dbReference type="Proteomes" id="UP001206126">
    <property type="component" value="Unassembled WGS sequence"/>
</dbReference>
<sequence>MAKRSKKQPRKKLAGSKESDLFATTKTPEETTETIVFAGTENPRYLRALHALLTRPMPRKSVDSTAGCSNGPDLISALRALGLGEPGLRCAMVPDTDRDGRAVRRGVYYLTGPGRRAVNAWLRLRAQDSSR</sequence>
<dbReference type="RefSeq" id="WP_258821888.1">
    <property type="nucleotide sequence ID" value="NZ_JANUHB010000002.1"/>
</dbReference>